<evidence type="ECO:0000259" key="5">
    <source>
        <dbReference type="Pfam" id="PF20300"/>
    </source>
</evidence>
<evidence type="ECO:0000313" key="7">
    <source>
        <dbReference type="Proteomes" id="UP000664132"/>
    </source>
</evidence>
<accession>A0A8H8BS01</accession>
<feature type="compositionally biased region" description="Polar residues" evidence="3">
    <location>
        <begin position="442"/>
        <end position="462"/>
    </location>
</feature>
<dbReference type="Pfam" id="PF20300">
    <property type="entry name" value="prok_STING"/>
    <property type="match status" value="1"/>
</dbReference>
<dbReference type="AlphaFoldDB" id="A0A8H8BS01"/>
<dbReference type="GO" id="GO:0019284">
    <property type="term" value="P:L-methionine salvage from S-adenosylmethionine"/>
    <property type="evidence" value="ECO:0007669"/>
    <property type="project" value="TreeGrafter"/>
</dbReference>
<dbReference type="InterPro" id="IPR035994">
    <property type="entry name" value="Nucleoside_phosphorylase_sf"/>
</dbReference>
<dbReference type="GO" id="GO:0008782">
    <property type="term" value="F:adenosylhomocysteine nucleosidase activity"/>
    <property type="evidence" value="ECO:0007669"/>
    <property type="project" value="TreeGrafter"/>
</dbReference>
<organism evidence="6 7">
    <name type="scientific">Cadophora malorum</name>
    <dbReference type="NCBI Taxonomy" id="108018"/>
    <lineage>
        <taxon>Eukaryota</taxon>
        <taxon>Fungi</taxon>
        <taxon>Dikarya</taxon>
        <taxon>Ascomycota</taxon>
        <taxon>Pezizomycotina</taxon>
        <taxon>Leotiomycetes</taxon>
        <taxon>Helotiales</taxon>
        <taxon>Ploettnerulaceae</taxon>
        <taxon>Cadophora</taxon>
    </lineage>
</organism>
<dbReference type="InterPro" id="IPR000845">
    <property type="entry name" value="Nucleoside_phosphorylase_d"/>
</dbReference>
<sequence>MSQESPTPAEALRQLQSRPLCIICGRPSEAEAIATELGALENPVSGRTVDKINDGHRFYIGSFDVQGQKLEYYITSSLRQGIQSFAIHASILFHILKPRFAVHVGVCAAFYEVKHKDGKEVLVRNLRDVIFGEAAFNYEEGKWDLGADGKTAVFKPDFDLIRVPTGDMQAFAESSGRAQYHYGDYISGSAVRHDASVAFKQARANVARNTIALDMEASAFLKLCAYTGVSSLGVVKGISDFGDAGKGKDPDAYDDALRNTAIGLREWVIHTIPGVKWELDEDDQKGVAISVGYYENFVRHVLDAYSMGLSPRKKVTSFEEIPLQTVRGLKIVMPKNMNPEFFAEAGQIGRVMREYKLLEIDIGSYNFSRSLYYKAGYLIDFPRTINSLSQAPDANHQVALFEKRLKQKQYFSSPVHDRDALAELCRWEDFIKWLETTKSEETISQESEATRNGTAPNGSTGISAPFLESKSTSEPTIATQNILGSKNAESSQTNGSHVKAVGPSNETSPRGLTFPQPAKVLSKKRSSILGFLKRSAKPAKTM</sequence>
<reference evidence="6" key="1">
    <citation type="submission" date="2021-02" db="EMBL/GenBank/DDBJ databases">
        <title>Genome sequence Cadophora malorum strain M34.</title>
        <authorList>
            <person name="Stefanovic E."/>
            <person name="Vu D."/>
            <person name="Scully C."/>
            <person name="Dijksterhuis J."/>
            <person name="Roader J."/>
            <person name="Houbraken J."/>
        </authorList>
    </citation>
    <scope>NUCLEOTIDE SEQUENCE</scope>
    <source>
        <strain evidence="6">M34</strain>
    </source>
</reference>
<feature type="compositionally biased region" description="Polar residues" evidence="3">
    <location>
        <begin position="469"/>
        <end position="496"/>
    </location>
</feature>
<dbReference type="OrthoDB" id="4129906at2759"/>
<gene>
    <name evidence="6" type="ORF">IFR04_004498</name>
</gene>
<dbReference type="GO" id="GO:0008930">
    <property type="term" value="F:methylthioadenosine nucleosidase activity"/>
    <property type="evidence" value="ECO:0007669"/>
    <property type="project" value="TreeGrafter"/>
</dbReference>
<name>A0A8H8BS01_9HELO</name>
<dbReference type="Gene3D" id="3.40.50.1580">
    <property type="entry name" value="Nucleoside phosphorylase domain"/>
    <property type="match status" value="1"/>
</dbReference>
<dbReference type="InterPro" id="IPR046876">
    <property type="entry name" value="Prok_STING"/>
</dbReference>
<evidence type="ECO:0000256" key="1">
    <source>
        <dbReference type="ARBA" id="ARBA00022741"/>
    </source>
</evidence>
<evidence type="ECO:0000256" key="3">
    <source>
        <dbReference type="SAM" id="MobiDB-lite"/>
    </source>
</evidence>
<dbReference type="Proteomes" id="UP000664132">
    <property type="component" value="Unassembled WGS sequence"/>
</dbReference>
<feature type="domain" description="Prokaryotic STING" evidence="5">
    <location>
        <begin position="288"/>
        <end position="400"/>
    </location>
</feature>
<dbReference type="SUPFAM" id="SSF53167">
    <property type="entry name" value="Purine and uridine phosphorylases"/>
    <property type="match status" value="1"/>
</dbReference>
<protein>
    <submittedName>
        <fullName evidence="6">Uncharacterized protein</fullName>
    </submittedName>
</protein>
<proteinExistence type="predicted"/>
<dbReference type="PANTHER" id="PTHR46832">
    <property type="entry name" value="5'-METHYLTHIOADENOSINE/S-ADENOSYLHOMOCYSTEINE NUCLEOSIDASE"/>
    <property type="match status" value="1"/>
</dbReference>
<keyword evidence="2" id="KW-0051">Antiviral defense</keyword>
<evidence type="ECO:0000259" key="4">
    <source>
        <dbReference type="Pfam" id="PF01048"/>
    </source>
</evidence>
<dbReference type="GO" id="GO:0051607">
    <property type="term" value="P:defense response to virus"/>
    <property type="evidence" value="ECO:0007669"/>
    <property type="project" value="UniProtKB-KW"/>
</dbReference>
<evidence type="ECO:0000313" key="6">
    <source>
        <dbReference type="EMBL" id="KAG4422346.1"/>
    </source>
</evidence>
<dbReference type="EMBL" id="JAFJYH010000050">
    <property type="protein sequence ID" value="KAG4422346.1"/>
    <property type="molecule type" value="Genomic_DNA"/>
</dbReference>
<dbReference type="Pfam" id="PF01048">
    <property type="entry name" value="PNP_UDP_1"/>
    <property type="match status" value="1"/>
</dbReference>
<feature type="region of interest" description="Disordered" evidence="3">
    <location>
        <begin position="441"/>
        <end position="519"/>
    </location>
</feature>
<keyword evidence="7" id="KW-1185">Reference proteome</keyword>
<dbReference type="GO" id="GO:0005829">
    <property type="term" value="C:cytosol"/>
    <property type="evidence" value="ECO:0007669"/>
    <property type="project" value="TreeGrafter"/>
</dbReference>
<dbReference type="GO" id="GO:0009116">
    <property type="term" value="P:nucleoside metabolic process"/>
    <property type="evidence" value="ECO:0007669"/>
    <property type="project" value="InterPro"/>
</dbReference>
<evidence type="ECO:0000256" key="2">
    <source>
        <dbReference type="ARBA" id="ARBA00023118"/>
    </source>
</evidence>
<feature type="domain" description="Nucleoside phosphorylase" evidence="4">
    <location>
        <begin position="20"/>
        <end position="251"/>
    </location>
</feature>
<dbReference type="PANTHER" id="PTHR46832:SF1">
    <property type="entry name" value="5'-METHYLTHIOADENOSINE_S-ADENOSYLHOMOCYSTEINE NUCLEOSIDASE"/>
    <property type="match status" value="1"/>
</dbReference>
<dbReference type="GO" id="GO:0000166">
    <property type="term" value="F:nucleotide binding"/>
    <property type="evidence" value="ECO:0007669"/>
    <property type="project" value="UniProtKB-KW"/>
</dbReference>
<keyword evidence="1" id="KW-0547">Nucleotide-binding</keyword>
<comment type="caution">
    <text evidence="6">The sequence shown here is derived from an EMBL/GenBank/DDBJ whole genome shotgun (WGS) entry which is preliminary data.</text>
</comment>